<dbReference type="Proteomes" id="UP000017184">
    <property type="component" value="Chromosome"/>
</dbReference>
<sequence length="83" mass="9268">MFTQPPCTLKFTSITIHFAGVRCRIEELHLARNGAPAPEFLASTGEIQLRNGRFARGSYLIEPTRTLHDKYRSHPDLCGAVAL</sequence>
<protein>
    <submittedName>
        <fullName evidence="1">Uncharacterized protein</fullName>
    </submittedName>
</protein>
<evidence type="ECO:0000313" key="1">
    <source>
        <dbReference type="EMBL" id="AGX86371.1"/>
    </source>
</evidence>
<organism evidence="1 2">
    <name type="scientific">Candidatus Symbiobacter mobilis CR</name>
    <dbReference type="NCBI Taxonomy" id="946483"/>
    <lineage>
        <taxon>Bacteria</taxon>
        <taxon>Pseudomonadati</taxon>
        <taxon>Pseudomonadota</taxon>
        <taxon>Betaproteobacteria</taxon>
        <taxon>Burkholderiales</taxon>
        <taxon>Comamonadaceae</taxon>
    </lineage>
</organism>
<dbReference type="STRING" id="946483.Cenrod_0244"/>
<accession>U5N4I4</accession>
<proteinExistence type="predicted"/>
<dbReference type="AlphaFoldDB" id="U5N4I4"/>
<dbReference type="HOGENOM" id="CLU_2536376_0_0_4"/>
<dbReference type="KEGG" id="cbx:Cenrod_0244"/>
<gene>
    <name evidence="1" type="ORF">Cenrod_0244</name>
</gene>
<dbReference type="EMBL" id="CP004885">
    <property type="protein sequence ID" value="AGX86371.1"/>
    <property type="molecule type" value="Genomic_DNA"/>
</dbReference>
<reference evidence="1 2" key="1">
    <citation type="journal article" date="2013" name="Genome Biol.">
        <title>Genomic analysis reveals key aspects of prokaryotic symbiosis in the phototrophic consortium "Chlorochromatium aggregatum".</title>
        <authorList>
            <person name="Liu Z."/>
            <person name="Muller J."/>
            <person name="Li T."/>
            <person name="Alvey R.M."/>
            <person name="Vogl K."/>
            <person name="Frigaard N.U."/>
            <person name="Rockwell N.C."/>
            <person name="Boyd E.S."/>
            <person name="Tomsho L.P."/>
            <person name="Schuster S.C."/>
            <person name="Henke P."/>
            <person name="Rohde M."/>
            <person name="Overmann J."/>
            <person name="Bryant D.A."/>
        </authorList>
    </citation>
    <scope>NUCLEOTIDE SEQUENCE [LARGE SCALE GENOMIC DNA]</scope>
    <source>
        <strain evidence="1">CR</strain>
    </source>
</reference>
<evidence type="ECO:0000313" key="2">
    <source>
        <dbReference type="Proteomes" id="UP000017184"/>
    </source>
</evidence>
<name>U5N4I4_9BURK</name>
<keyword evidence="2" id="KW-1185">Reference proteome</keyword>